<organism evidence="2 3">
    <name type="scientific">Floridaenema aerugineum BLCC-F46</name>
    <dbReference type="NCBI Taxonomy" id="3153654"/>
    <lineage>
        <taxon>Bacteria</taxon>
        <taxon>Bacillati</taxon>
        <taxon>Cyanobacteriota</taxon>
        <taxon>Cyanophyceae</taxon>
        <taxon>Oscillatoriophycideae</taxon>
        <taxon>Aerosakkonematales</taxon>
        <taxon>Aerosakkonemataceae</taxon>
        <taxon>Floridanema</taxon>
        <taxon>Floridanema aerugineum</taxon>
    </lineage>
</organism>
<accession>A0ABV4WXV2</accession>
<feature type="region of interest" description="Disordered" evidence="1">
    <location>
        <begin position="26"/>
        <end position="55"/>
    </location>
</feature>
<protein>
    <submittedName>
        <fullName evidence="2">Uncharacterized protein</fullName>
    </submittedName>
</protein>
<sequence>MSGTPKFSEAEIAEWKQKLLEAQRQRRAKIEARRRQEAEELKRQRQLEDSRHKLQ</sequence>
<evidence type="ECO:0000313" key="2">
    <source>
        <dbReference type="EMBL" id="MFB2875348.1"/>
    </source>
</evidence>
<evidence type="ECO:0000256" key="1">
    <source>
        <dbReference type="SAM" id="MobiDB-lite"/>
    </source>
</evidence>
<dbReference type="EMBL" id="JBHFNQ010000005">
    <property type="protein sequence ID" value="MFB2875348.1"/>
    <property type="molecule type" value="Genomic_DNA"/>
</dbReference>
<reference evidence="2 3" key="1">
    <citation type="submission" date="2024-09" db="EMBL/GenBank/DDBJ databases">
        <title>Floridaenema gen nov. (Aerosakkonemataceae, Aerosakkonematales ord. nov., Cyanobacteria) from benthic tropical and subtropical fresh waters, with the description of four new species.</title>
        <authorList>
            <person name="Moretto J.A."/>
            <person name="Berthold D.E."/>
            <person name="Lefler F.W."/>
            <person name="Huang I.-S."/>
            <person name="Laughinghouse H. IV."/>
        </authorList>
    </citation>
    <scope>NUCLEOTIDE SEQUENCE [LARGE SCALE GENOMIC DNA]</scope>
    <source>
        <strain evidence="2 3">BLCC-F46</strain>
    </source>
</reference>
<keyword evidence="3" id="KW-1185">Reference proteome</keyword>
<proteinExistence type="predicted"/>
<dbReference type="Proteomes" id="UP001576774">
    <property type="component" value="Unassembled WGS sequence"/>
</dbReference>
<name>A0ABV4WXV2_9CYAN</name>
<comment type="caution">
    <text evidence="2">The sequence shown here is derived from an EMBL/GenBank/DDBJ whole genome shotgun (WGS) entry which is preliminary data.</text>
</comment>
<dbReference type="RefSeq" id="WP_413268514.1">
    <property type="nucleotide sequence ID" value="NZ_JBHFNQ010000005.1"/>
</dbReference>
<evidence type="ECO:0000313" key="3">
    <source>
        <dbReference type="Proteomes" id="UP001576774"/>
    </source>
</evidence>
<gene>
    <name evidence="2" type="ORF">ACE1CC_00495</name>
</gene>